<evidence type="ECO:0000313" key="1">
    <source>
        <dbReference type="EMBL" id="RYR15928.1"/>
    </source>
</evidence>
<proteinExistence type="predicted"/>
<evidence type="ECO:0008006" key="3">
    <source>
        <dbReference type="Google" id="ProtNLM"/>
    </source>
</evidence>
<evidence type="ECO:0000313" key="2">
    <source>
        <dbReference type="Proteomes" id="UP000289738"/>
    </source>
</evidence>
<gene>
    <name evidence="1" type="ORF">Ahy_B04g072895</name>
</gene>
<sequence length="101" mass="12174">MVMGETFYAKCKTYGHGCNWLIQASLIRKKDCWEIRRYNGRHTYYMRTISHDHSELDSDRDLEVIRPLVEFDPSIRVKSIFAEVQSMFNYTINYRKAWLTK</sequence>
<dbReference type="AlphaFoldDB" id="A0A444ZP32"/>
<name>A0A444ZP32_ARAHY</name>
<comment type="caution">
    <text evidence="1">The sequence shown here is derived from an EMBL/GenBank/DDBJ whole genome shotgun (WGS) entry which is preliminary data.</text>
</comment>
<keyword evidence="2" id="KW-1185">Reference proteome</keyword>
<dbReference type="EMBL" id="SDMP01000014">
    <property type="protein sequence ID" value="RYR15928.1"/>
    <property type="molecule type" value="Genomic_DNA"/>
</dbReference>
<dbReference type="Proteomes" id="UP000289738">
    <property type="component" value="Chromosome B04"/>
</dbReference>
<protein>
    <recommendedName>
        <fullName evidence="3">Transposase MuDR plant domain-containing protein</fullName>
    </recommendedName>
</protein>
<accession>A0A444ZP32</accession>
<reference evidence="1 2" key="1">
    <citation type="submission" date="2019-01" db="EMBL/GenBank/DDBJ databases">
        <title>Sequencing of cultivated peanut Arachis hypogaea provides insights into genome evolution and oil improvement.</title>
        <authorList>
            <person name="Chen X."/>
        </authorList>
    </citation>
    <scope>NUCLEOTIDE SEQUENCE [LARGE SCALE GENOMIC DNA]</scope>
    <source>
        <strain evidence="2">cv. Fuhuasheng</strain>
        <tissue evidence="1">Leaves</tissue>
    </source>
</reference>
<organism evidence="1 2">
    <name type="scientific">Arachis hypogaea</name>
    <name type="common">Peanut</name>
    <dbReference type="NCBI Taxonomy" id="3818"/>
    <lineage>
        <taxon>Eukaryota</taxon>
        <taxon>Viridiplantae</taxon>
        <taxon>Streptophyta</taxon>
        <taxon>Embryophyta</taxon>
        <taxon>Tracheophyta</taxon>
        <taxon>Spermatophyta</taxon>
        <taxon>Magnoliopsida</taxon>
        <taxon>eudicotyledons</taxon>
        <taxon>Gunneridae</taxon>
        <taxon>Pentapetalae</taxon>
        <taxon>rosids</taxon>
        <taxon>fabids</taxon>
        <taxon>Fabales</taxon>
        <taxon>Fabaceae</taxon>
        <taxon>Papilionoideae</taxon>
        <taxon>50 kb inversion clade</taxon>
        <taxon>dalbergioids sensu lato</taxon>
        <taxon>Dalbergieae</taxon>
        <taxon>Pterocarpus clade</taxon>
        <taxon>Arachis</taxon>
    </lineage>
</organism>